<gene>
    <name evidence="9" type="ORF">DYI23_09780</name>
    <name evidence="8" type="ORF">IG617_07415</name>
</gene>
<evidence type="ECO:0000256" key="6">
    <source>
        <dbReference type="SAM" id="SignalP"/>
    </source>
</evidence>
<name>A0A944CE28_9HYPH</name>
<dbReference type="InterPro" id="IPR051692">
    <property type="entry name" value="OMP-like"/>
</dbReference>
<dbReference type="EMBL" id="QTKU01000002">
    <property type="protein sequence ID" value="MBS8260506.1"/>
    <property type="molecule type" value="Genomic_DNA"/>
</dbReference>
<evidence type="ECO:0000256" key="3">
    <source>
        <dbReference type="ARBA" id="ARBA00023136"/>
    </source>
</evidence>
<evidence type="ECO:0000313" key="11">
    <source>
        <dbReference type="Proteomes" id="UP000705379"/>
    </source>
</evidence>
<reference evidence="9" key="3">
    <citation type="journal article" date="2021" name="Microorganisms">
        <title>Bacterial Dimethylsulfoniopropionate Biosynthesis in the East China Sea.</title>
        <authorList>
            <person name="Liu J."/>
            <person name="Zhang Y."/>
            <person name="Liu J."/>
            <person name="Zhong H."/>
            <person name="Williams B.T."/>
            <person name="Zheng Y."/>
            <person name="Curson A.R.J."/>
            <person name="Sun C."/>
            <person name="Sun H."/>
            <person name="Song D."/>
            <person name="Wagner Mackenzie B."/>
            <person name="Bermejo Martinez A."/>
            <person name="Todd J.D."/>
            <person name="Zhang X.H."/>
        </authorList>
    </citation>
    <scope>NUCLEOTIDE SEQUENCE</scope>
    <source>
        <strain evidence="9">AESS21</strain>
    </source>
</reference>
<accession>A0A944CE28</accession>
<dbReference type="Pfam" id="PF13505">
    <property type="entry name" value="OMP_b-brl"/>
    <property type="match status" value="1"/>
</dbReference>
<evidence type="ECO:0000256" key="2">
    <source>
        <dbReference type="ARBA" id="ARBA00022729"/>
    </source>
</evidence>
<feature type="signal peptide" evidence="6">
    <location>
        <begin position="1"/>
        <end position="23"/>
    </location>
</feature>
<sequence length="221" mass="23174">MKRLAFAGLTAAAFAGLATPVLAADLPQPVDPAPAFYDDQVPAARFDWGGAYVGGNLGWGWGNFDNRNAPDTDGDGIQGGIHAGYNYIISPNVLIGAEADFQFSDLEDTATAGGVTAETGSSWNSSIRGRLGYTFDRFLVYGTGGLAIADLDFKANGAKDSTTAVGWTAGAGVEGAVTQNVTARLEYIHQDFGSESFTVGGNSYKSDLDNNLVRFGLSYKF</sequence>
<feature type="domain" description="Outer membrane protein beta-barrel" evidence="7">
    <location>
        <begin position="43"/>
        <end position="221"/>
    </location>
</feature>
<dbReference type="RefSeq" id="WP_192108611.1">
    <property type="nucleotide sequence ID" value="NZ_JACYXJ010000003.1"/>
</dbReference>
<comment type="similarity">
    <text evidence="5">Belongs to the Omp25/RopB family.</text>
</comment>
<reference evidence="8 10" key="2">
    <citation type="submission" date="2020-09" db="EMBL/GenBank/DDBJ databases">
        <title>The genome sequence of type strain Labrenzia polysiphoniae KACC 19711.</title>
        <authorList>
            <person name="Liu Y."/>
        </authorList>
    </citation>
    <scope>NUCLEOTIDE SEQUENCE [LARGE SCALE GENOMIC DNA]</scope>
    <source>
        <strain evidence="8 10">KACC 19711</strain>
    </source>
</reference>
<keyword evidence="10" id="KW-1185">Reference proteome</keyword>
<evidence type="ECO:0000313" key="9">
    <source>
        <dbReference type="EMBL" id="MBS8260506.1"/>
    </source>
</evidence>
<dbReference type="AlphaFoldDB" id="A0A944CE28"/>
<feature type="chain" id="PRO_5036861420" evidence="6">
    <location>
        <begin position="24"/>
        <end position="221"/>
    </location>
</feature>
<dbReference type="InterPro" id="IPR011250">
    <property type="entry name" value="OMP/PagP_B-barrel"/>
</dbReference>
<dbReference type="EMBL" id="JACYXJ010000003">
    <property type="protein sequence ID" value="MBD8876109.1"/>
    <property type="molecule type" value="Genomic_DNA"/>
</dbReference>
<evidence type="ECO:0000256" key="5">
    <source>
        <dbReference type="ARBA" id="ARBA00038306"/>
    </source>
</evidence>
<evidence type="ECO:0000313" key="8">
    <source>
        <dbReference type="EMBL" id="MBD8876109.1"/>
    </source>
</evidence>
<dbReference type="SUPFAM" id="SSF56925">
    <property type="entry name" value="OMPA-like"/>
    <property type="match status" value="1"/>
</dbReference>
<protein>
    <submittedName>
        <fullName evidence="9">Porin family protein</fullName>
    </submittedName>
</protein>
<proteinExistence type="inferred from homology"/>
<reference evidence="9" key="1">
    <citation type="submission" date="2018-08" db="EMBL/GenBank/DDBJ databases">
        <authorList>
            <person name="Jin W."/>
            <person name="Wang H."/>
            <person name="Yang Y."/>
            <person name="Li M."/>
            <person name="Liu J."/>
        </authorList>
    </citation>
    <scope>NUCLEOTIDE SEQUENCE</scope>
    <source>
        <strain evidence="9">AESS21</strain>
    </source>
</reference>
<comment type="caution">
    <text evidence="9">The sequence shown here is derived from an EMBL/GenBank/DDBJ whole genome shotgun (WGS) entry which is preliminary data.</text>
</comment>
<dbReference type="GO" id="GO:0009279">
    <property type="term" value="C:cell outer membrane"/>
    <property type="evidence" value="ECO:0007669"/>
    <property type="project" value="UniProtKB-SubCell"/>
</dbReference>
<dbReference type="PANTHER" id="PTHR34001:SF3">
    <property type="entry name" value="BLL7405 PROTEIN"/>
    <property type="match status" value="1"/>
</dbReference>
<keyword evidence="3" id="KW-0472">Membrane</keyword>
<dbReference type="Gene3D" id="2.40.160.20">
    <property type="match status" value="1"/>
</dbReference>
<dbReference type="Proteomes" id="UP000705379">
    <property type="component" value="Unassembled WGS sequence"/>
</dbReference>
<keyword evidence="2 6" id="KW-0732">Signal</keyword>
<organism evidence="9 11">
    <name type="scientific">Roseibium polysiphoniae</name>
    <dbReference type="NCBI Taxonomy" id="2571221"/>
    <lineage>
        <taxon>Bacteria</taxon>
        <taxon>Pseudomonadati</taxon>
        <taxon>Pseudomonadota</taxon>
        <taxon>Alphaproteobacteria</taxon>
        <taxon>Hyphomicrobiales</taxon>
        <taxon>Stappiaceae</taxon>
        <taxon>Roseibium</taxon>
    </lineage>
</organism>
<evidence type="ECO:0000259" key="7">
    <source>
        <dbReference type="Pfam" id="PF13505"/>
    </source>
</evidence>
<comment type="subcellular location">
    <subcellularLocation>
        <location evidence="1">Cell outer membrane</location>
    </subcellularLocation>
</comment>
<dbReference type="PANTHER" id="PTHR34001">
    <property type="entry name" value="BLL7405 PROTEIN"/>
    <property type="match status" value="1"/>
</dbReference>
<evidence type="ECO:0000256" key="4">
    <source>
        <dbReference type="ARBA" id="ARBA00023237"/>
    </source>
</evidence>
<evidence type="ECO:0000313" key="10">
    <source>
        <dbReference type="Proteomes" id="UP000615687"/>
    </source>
</evidence>
<dbReference type="InterPro" id="IPR027385">
    <property type="entry name" value="Beta-barrel_OMP"/>
</dbReference>
<dbReference type="Proteomes" id="UP000615687">
    <property type="component" value="Unassembled WGS sequence"/>
</dbReference>
<keyword evidence="4" id="KW-0998">Cell outer membrane</keyword>
<evidence type="ECO:0000256" key="1">
    <source>
        <dbReference type="ARBA" id="ARBA00004442"/>
    </source>
</evidence>